<dbReference type="SUPFAM" id="SSF50249">
    <property type="entry name" value="Nucleic acid-binding proteins"/>
    <property type="match status" value="1"/>
</dbReference>
<comment type="caution">
    <text evidence="4">The sequence shown here is derived from an EMBL/GenBank/DDBJ whole genome shotgun (WGS) entry which is preliminary data.</text>
</comment>
<dbReference type="EMBL" id="PDEP01000010">
    <property type="protein sequence ID" value="PEN06044.1"/>
    <property type="molecule type" value="Genomic_DNA"/>
</dbReference>
<sequence>MEQSTVKWFDAKKGYGFINHPDGGDDVFVHYSQIQSDDDFKTLHTGQSVRFELNDGPKGLHAVSVHPESDAAEHDDAPPVPEDSVSGDGEAASPPASSSVSIPHDASTPAESAL</sequence>
<dbReference type="GO" id="GO:0003676">
    <property type="term" value="F:nucleic acid binding"/>
    <property type="evidence" value="ECO:0007669"/>
    <property type="project" value="InterPro"/>
</dbReference>
<dbReference type="PROSITE" id="PS51857">
    <property type="entry name" value="CSD_2"/>
    <property type="match status" value="1"/>
</dbReference>
<dbReference type="InterPro" id="IPR050181">
    <property type="entry name" value="Cold_shock_domain"/>
</dbReference>
<dbReference type="PANTHER" id="PTHR11544">
    <property type="entry name" value="COLD SHOCK DOMAIN CONTAINING PROTEINS"/>
    <property type="match status" value="1"/>
</dbReference>
<dbReference type="Pfam" id="PF00313">
    <property type="entry name" value="CSD"/>
    <property type="match status" value="1"/>
</dbReference>
<dbReference type="InterPro" id="IPR011129">
    <property type="entry name" value="CSD"/>
</dbReference>
<dbReference type="CDD" id="cd04458">
    <property type="entry name" value="CSP_CDS"/>
    <property type="match status" value="1"/>
</dbReference>
<dbReference type="AlphaFoldDB" id="A0A2H3NJZ7"/>
<dbReference type="PROSITE" id="PS00352">
    <property type="entry name" value="CSD_1"/>
    <property type="match status" value="1"/>
</dbReference>
<feature type="region of interest" description="Disordered" evidence="2">
    <location>
        <begin position="52"/>
        <end position="114"/>
    </location>
</feature>
<protein>
    <submittedName>
        <fullName evidence="4">Cold-shock protein</fullName>
    </submittedName>
</protein>
<dbReference type="InterPro" id="IPR002059">
    <property type="entry name" value="CSP_DNA-bd"/>
</dbReference>
<dbReference type="GO" id="GO:0005829">
    <property type="term" value="C:cytosol"/>
    <property type="evidence" value="ECO:0007669"/>
    <property type="project" value="UniProtKB-ARBA"/>
</dbReference>
<dbReference type="InterPro" id="IPR019844">
    <property type="entry name" value="CSD_CS"/>
</dbReference>
<name>A0A2H3NJZ7_9BACT</name>
<dbReference type="Gene3D" id="2.40.50.140">
    <property type="entry name" value="Nucleic acid-binding proteins"/>
    <property type="match status" value="1"/>
</dbReference>
<feature type="domain" description="CSD" evidence="3">
    <location>
        <begin position="1"/>
        <end position="67"/>
    </location>
</feature>
<accession>A0A2H3NJZ7</accession>
<reference evidence="4 5" key="1">
    <citation type="submission" date="2017-10" db="EMBL/GenBank/DDBJ databases">
        <title>Draft genome of Longimonas halophila.</title>
        <authorList>
            <person name="Goh K.M."/>
            <person name="Shamsir M.S."/>
            <person name="Lim S.W."/>
        </authorList>
    </citation>
    <scope>NUCLEOTIDE SEQUENCE [LARGE SCALE GENOMIC DNA]</scope>
    <source>
        <strain evidence="4 5">KCTC 42399</strain>
    </source>
</reference>
<evidence type="ECO:0000313" key="5">
    <source>
        <dbReference type="Proteomes" id="UP000221024"/>
    </source>
</evidence>
<keyword evidence="5" id="KW-1185">Reference proteome</keyword>
<dbReference type="Proteomes" id="UP000221024">
    <property type="component" value="Unassembled WGS sequence"/>
</dbReference>
<evidence type="ECO:0000256" key="2">
    <source>
        <dbReference type="SAM" id="MobiDB-lite"/>
    </source>
</evidence>
<proteinExistence type="predicted"/>
<feature type="compositionally biased region" description="Low complexity" evidence="2">
    <location>
        <begin position="91"/>
        <end position="103"/>
    </location>
</feature>
<dbReference type="InterPro" id="IPR012340">
    <property type="entry name" value="NA-bd_OB-fold"/>
</dbReference>
<feature type="compositionally biased region" description="Basic and acidic residues" evidence="2">
    <location>
        <begin position="67"/>
        <end position="77"/>
    </location>
</feature>
<dbReference type="OrthoDB" id="9805039at2"/>
<evidence type="ECO:0000313" key="4">
    <source>
        <dbReference type="EMBL" id="PEN06044.1"/>
    </source>
</evidence>
<organism evidence="4 5">
    <name type="scientific">Longimonas halophila</name>
    <dbReference type="NCBI Taxonomy" id="1469170"/>
    <lineage>
        <taxon>Bacteria</taxon>
        <taxon>Pseudomonadati</taxon>
        <taxon>Rhodothermota</taxon>
        <taxon>Rhodothermia</taxon>
        <taxon>Rhodothermales</taxon>
        <taxon>Salisaetaceae</taxon>
        <taxon>Longimonas</taxon>
    </lineage>
</organism>
<evidence type="ECO:0000259" key="3">
    <source>
        <dbReference type="PROSITE" id="PS51857"/>
    </source>
</evidence>
<dbReference type="SMART" id="SM00357">
    <property type="entry name" value="CSP"/>
    <property type="match status" value="1"/>
</dbReference>
<gene>
    <name evidence="4" type="ORF">CRI93_11230</name>
</gene>
<evidence type="ECO:0000256" key="1">
    <source>
        <dbReference type="RuleBase" id="RU000408"/>
    </source>
</evidence>
<dbReference type="PRINTS" id="PR00050">
    <property type="entry name" value="COLDSHOCK"/>
</dbReference>
<comment type="subcellular location">
    <subcellularLocation>
        <location evidence="1">Cytoplasm</location>
    </subcellularLocation>
</comment>